<evidence type="ECO:0000256" key="3">
    <source>
        <dbReference type="SAM" id="MobiDB-lite"/>
    </source>
</evidence>
<dbReference type="Ensembl" id="ENSAPLT00020027530.1">
    <property type="protein sequence ID" value="ENSAPLP00020025535.1"/>
    <property type="gene ID" value="ENSAPLG00020017530.1"/>
</dbReference>
<dbReference type="PANTHER" id="PTHR45842">
    <property type="entry name" value="SYNAPTIC ADHESION-LIKE MOLECULE SALM"/>
    <property type="match status" value="1"/>
</dbReference>
<feature type="domain" description="Fibronectin type-III" evidence="6">
    <location>
        <begin position="282"/>
        <end position="373"/>
    </location>
</feature>
<reference evidence="7" key="1">
    <citation type="submission" date="2019-08" db="EMBL/GenBank/DDBJ databases">
        <title>Three high-quality genomes provides insights into domestication of ducks.</title>
        <authorList>
            <person name="Hou Z.C."/>
            <person name="Zhu F."/>
            <person name="Yin Z.T."/>
            <person name="Zhang F."/>
        </authorList>
    </citation>
    <scope>NUCLEOTIDE SEQUENCE [LARGE SCALE GENOMIC DNA]</scope>
</reference>
<accession>A0A8B9TUD1</accession>
<dbReference type="SUPFAM" id="SSF48726">
    <property type="entry name" value="Immunoglobulin"/>
    <property type="match status" value="1"/>
</dbReference>
<feature type="region of interest" description="Disordered" evidence="3">
    <location>
        <begin position="214"/>
        <end position="269"/>
    </location>
</feature>
<dbReference type="AlphaFoldDB" id="A0A8B9TUD1"/>
<dbReference type="Gene3D" id="2.60.40.10">
    <property type="entry name" value="Immunoglobulins"/>
    <property type="match status" value="2"/>
</dbReference>
<evidence type="ECO:0000259" key="6">
    <source>
        <dbReference type="PROSITE" id="PS50853"/>
    </source>
</evidence>
<dbReference type="CDD" id="cd00063">
    <property type="entry name" value="FN3"/>
    <property type="match status" value="1"/>
</dbReference>
<keyword evidence="4" id="KW-0472">Membrane</keyword>
<evidence type="ECO:0000313" key="8">
    <source>
        <dbReference type="Proteomes" id="UP000694400"/>
    </source>
</evidence>
<dbReference type="SUPFAM" id="SSF49265">
    <property type="entry name" value="Fibronectin type III"/>
    <property type="match status" value="1"/>
</dbReference>
<evidence type="ECO:0000313" key="7">
    <source>
        <dbReference type="Ensembl" id="ENSAPLP00020025535.1"/>
    </source>
</evidence>
<reference evidence="7" key="3">
    <citation type="submission" date="2025-09" db="UniProtKB">
        <authorList>
            <consortium name="Ensembl"/>
        </authorList>
    </citation>
    <scope>IDENTIFICATION</scope>
</reference>
<feature type="transmembrane region" description="Helical" evidence="4">
    <location>
        <begin position="366"/>
        <end position="389"/>
    </location>
</feature>
<dbReference type="Gene3D" id="3.80.10.10">
    <property type="entry name" value="Ribonuclease Inhibitor"/>
    <property type="match status" value="1"/>
</dbReference>
<evidence type="ECO:0000259" key="5">
    <source>
        <dbReference type="PROSITE" id="PS50835"/>
    </source>
</evidence>
<dbReference type="SMART" id="SM00409">
    <property type="entry name" value="IG"/>
    <property type="match status" value="1"/>
</dbReference>
<organism evidence="7 8">
    <name type="scientific">Anas platyrhynchos</name>
    <name type="common">Mallard</name>
    <name type="synonym">Anas boschas</name>
    <dbReference type="NCBI Taxonomy" id="8839"/>
    <lineage>
        <taxon>Eukaryota</taxon>
        <taxon>Metazoa</taxon>
        <taxon>Chordata</taxon>
        <taxon>Craniata</taxon>
        <taxon>Vertebrata</taxon>
        <taxon>Euteleostomi</taxon>
        <taxon>Archelosauria</taxon>
        <taxon>Archosauria</taxon>
        <taxon>Dinosauria</taxon>
        <taxon>Saurischia</taxon>
        <taxon>Theropoda</taxon>
        <taxon>Coelurosauria</taxon>
        <taxon>Aves</taxon>
        <taxon>Neognathae</taxon>
        <taxon>Galloanserae</taxon>
        <taxon>Anseriformes</taxon>
        <taxon>Anatidae</taxon>
        <taxon>Anatinae</taxon>
        <taxon>Anas</taxon>
    </lineage>
</organism>
<dbReference type="PANTHER" id="PTHR45842:SF8">
    <property type="entry name" value="LEUCINE-RICH REPEAT, IMMUNOGLOBULIN-LIKE DOMAIN AND TRANSMEMBRANE DOMAIN-CONTAINING PROTEIN 3"/>
    <property type="match status" value="1"/>
</dbReference>
<keyword evidence="4" id="KW-1133">Transmembrane helix</keyword>
<dbReference type="InterPro" id="IPR036116">
    <property type="entry name" value="FN3_sf"/>
</dbReference>
<dbReference type="Pfam" id="PF13927">
    <property type="entry name" value="Ig_3"/>
    <property type="match status" value="1"/>
</dbReference>
<feature type="compositionally biased region" description="Basic and acidic residues" evidence="3">
    <location>
        <begin position="222"/>
        <end position="236"/>
    </location>
</feature>
<dbReference type="PROSITE" id="PS50853">
    <property type="entry name" value="FN3"/>
    <property type="match status" value="1"/>
</dbReference>
<dbReference type="InterPro" id="IPR050467">
    <property type="entry name" value="LRFN"/>
</dbReference>
<dbReference type="InterPro" id="IPR013783">
    <property type="entry name" value="Ig-like_fold"/>
</dbReference>
<sequence>HTIPHFSPVSSAYCLQDNPWFCDCRISKLIEFSKIVDTSIVLLDPLVSCSGPENLAGILFQRAELEQCLKPSVMTSATKITSPLGSNVLLRCDATGYPTPQLTWTRSDNIPVNYTVIQETPGEGVRWSIISLTGISYKDAGEYRCKAKNLAGMSEAAVTVTVVGVVTTTVSPQKYGRKQEAERQNATVGESKKGPERTTTPLLTTSTTTALITTERSTSARVTDKKQSRPVVDGKKISKSVTSGSKKQSGEMSKKGEETKQIEEASEKGEEKAAAMAEQNVTVKNLKVISETDERVTLTWKTVNTSNNAAVTVLYSKYGDKDMLPLSTDPSKNKVTIEGLQPSTQYMACVSPKGVPPTKEQSQSQFPILILASSAACVVVLPLIIFLLYKVLKLRVKPKTAKEADLAKETYVKFETLSLKPRAVNAGGELWARRYTDESERLLLCSRSSMDSQMTFKSEGSRSEYLC</sequence>
<keyword evidence="1" id="KW-0732">Signal</keyword>
<dbReference type="InterPro" id="IPR032675">
    <property type="entry name" value="LRR_dom_sf"/>
</dbReference>
<dbReference type="InterPro" id="IPR003599">
    <property type="entry name" value="Ig_sub"/>
</dbReference>
<dbReference type="PROSITE" id="PS50835">
    <property type="entry name" value="IG_LIKE"/>
    <property type="match status" value="1"/>
</dbReference>
<feature type="region of interest" description="Disordered" evidence="3">
    <location>
        <begin position="172"/>
        <end position="201"/>
    </location>
</feature>
<dbReference type="SMART" id="SM00408">
    <property type="entry name" value="IGc2"/>
    <property type="match status" value="1"/>
</dbReference>
<evidence type="ECO:0000256" key="2">
    <source>
        <dbReference type="ARBA" id="ARBA00023319"/>
    </source>
</evidence>
<dbReference type="InterPro" id="IPR003961">
    <property type="entry name" value="FN3_dom"/>
</dbReference>
<dbReference type="FunFam" id="2.60.40.10:FF:000744">
    <property type="entry name" value="Leucine rich repeat, Ig-like and transmembrane domains 1"/>
    <property type="match status" value="1"/>
</dbReference>
<dbReference type="InterPro" id="IPR003598">
    <property type="entry name" value="Ig_sub2"/>
</dbReference>
<dbReference type="InterPro" id="IPR036179">
    <property type="entry name" value="Ig-like_dom_sf"/>
</dbReference>
<dbReference type="InterPro" id="IPR007110">
    <property type="entry name" value="Ig-like_dom"/>
</dbReference>
<keyword evidence="4" id="KW-0812">Transmembrane</keyword>
<reference evidence="7" key="2">
    <citation type="submission" date="2025-08" db="UniProtKB">
        <authorList>
            <consortium name="Ensembl"/>
        </authorList>
    </citation>
    <scope>IDENTIFICATION</scope>
</reference>
<proteinExistence type="predicted"/>
<protein>
    <submittedName>
        <fullName evidence="7">Leucine rich repeat, Ig-like and transmembrane domains 3</fullName>
    </submittedName>
</protein>
<feature type="compositionally biased region" description="Basic and acidic residues" evidence="3">
    <location>
        <begin position="248"/>
        <end position="269"/>
    </location>
</feature>
<name>A0A8B9TUD1_ANAPL</name>
<evidence type="ECO:0000256" key="1">
    <source>
        <dbReference type="ARBA" id="ARBA00022729"/>
    </source>
</evidence>
<evidence type="ECO:0000256" key="4">
    <source>
        <dbReference type="SAM" id="Phobius"/>
    </source>
</evidence>
<keyword evidence="2" id="KW-0393">Immunoglobulin domain</keyword>
<dbReference type="Proteomes" id="UP000694400">
    <property type="component" value="Chromosome 4"/>
</dbReference>
<feature type="domain" description="Ig-like" evidence="5">
    <location>
        <begin position="71"/>
        <end position="161"/>
    </location>
</feature>